<accession>A0A375H962</accession>
<name>A0A375H962_9BURK</name>
<protein>
    <submittedName>
        <fullName evidence="2">Uncharacterized protein</fullName>
    </submittedName>
</protein>
<reference evidence="2 3" key="1">
    <citation type="submission" date="2018-01" db="EMBL/GenBank/DDBJ databases">
        <authorList>
            <person name="Clerissi C."/>
        </authorList>
    </citation>
    <scope>NUCLEOTIDE SEQUENCE [LARGE SCALE GENOMIC DNA]</scope>
    <source>
        <strain evidence="2">Cupriavidus taiwanensis STM 6160</strain>
    </source>
</reference>
<gene>
    <name evidence="2" type="ORF">CBM2607_11707</name>
</gene>
<feature type="region of interest" description="Disordered" evidence="1">
    <location>
        <begin position="1"/>
        <end position="20"/>
    </location>
</feature>
<dbReference type="Proteomes" id="UP000255168">
    <property type="component" value="Chromosome I"/>
</dbReference>
<feature type="compositionally biased region" description="Low complexity" evidence="1">
    <location>
        <begin position="1"/>
        <end position="12"/>
    </location>
</feature>
<organism evidence="2 3">
    <name type="scientific">Cupriavidus neocaledonicus</name>
    <dbReference type="NCBI Taxonomy" id="1040979"/>
    <lineage>
        <taxon>Bacteria</taxon>
        <taxon>Pseudomonadati</taxon>
        <taxon>Pseudomonadota</taxon>
        <taxon>Betaproteobacteria</taxon>
        <taxon>Burkholderiales</taxon>
        <taxon>Burkholderiaceae</taxon>
        <taxon>Cupriavidus</taxon>
    </lineage>
</organism>
<evidence type="ECO:0000313" key="2">
    <source>
        <dbReference type="EMBL" id="SPD46767.1"/>
    </source>
</evidence>
<dbReference type="EMBL" id="LT984806">
    <property type="protein sequence ID" value="SPD46767.1"/>
    <property type="molecule type" value="Genomic_DNA"/>
</dbReference>
<feature type="region of interest" description="Disordered" evidence="1">
    <location>
        <begin position="33"/>
        <end position="69"/>
    </location>
</feature>
<evidence type="ECO:0000256" key="1">
    <source>
        <dbReference type="SAM" id="MobiDB-lite"/>
    </source>
</evidence>
<proteinExistence type="predicted"/>
<sequence>MRSSTPAAHHGPPGLPGRREYLRLSFPCFAERGSEHRVHPRQHEGTHHGTHPYNGDRRRKAQAPGQDAS</sequence>
<feature type="compositionally biased region" description="Basic and acidic residues" evidence="1">
    <location>
        <begin position="33"/>
        <end position="47"/>
    </location>
</feature>
<evidence type="ECO:0000313" key="3">
    <source>
        <dbReference type="Proteomes" id="UP000255168"/>
    </source>
</evidence>
<dbReference type="AlphaFoldDB" id="A0A375H962"/>